<organism evidence="10 11">
    <name type="scientific">Propioniciclava sinopodophylli</name>
    <dbReference type="NCBI Taxonomy" id="1837344"/>
    <lineage>
        <taxon>Bacteria</taxon>
        <taxon>Bacillati</taxon>
        <taxon>Actinomycetota</taxon>
        <taxon>Actinomycetes</taxon>
        <taxon>Propionibacteriales</taxon>
        <taxon>Propionibacteriaceae</taxon>
        <taxon>Propioniciclava</taxon>
    </lineage>
</organism>
<dbReference type="GO" id="GO:0016757">
    <property type="term" value="F:glycosyltransferase activity"/>
    <property type="evidence" value="ECO:0007669"/>
    <property type="project" value="UniProtKB-KW"/>
</dbReference>
<evidence type="ECO:0000256" key="6">
    <source>
        <dbReference type="ARBA" id="ARBA00023136"/>
    </source>
</evidence>
<dbReference type="RefSeq" id="WP_131168558.1">
    <property type="nucleotide sequence ID" value="NZ_SDMQ01000009.1"/>
</dbReference>
<accession>A0A4Q9KCL5</accession>
<dbReference type="AlphaFoldDB" id="A0A4Q9KCL5"/>
<protein>
    <recommendedName>
        <fullName evidence="12">DUF2029 domain-containing protein</fullName>
    </recommendedName>
</protein>
<feature type="transmembrane region" description="Helical" evidence="9">
    <location>
        <begin position="399"/>
        <end position="422"/>
    </location>
</feature>
<sequence length="512" mass="55013">MFRAVGGPLAARWADLLAAIRLRPVQLGLLGSALLALGSLSPAYLPQASPYWPLMRELGLDSWLARALATVMIIGAVALLLIAWYRLRPAVYRDVKHWAVLAWWALPLLVAPPIFSHDAYSYAAHGWLLHNGLNPYEVSPSVLPGTFADQVAWLWRYTPAPYGPLSLTISHGLVDLAGLNPYYSAVAQRLPALVGVGLIVHLMPRIARQMGLDPRRTAWFATINPLLVIDLIGGAHNDALMLGLVVLAIFCAYRGWFWVAILAVGVAMSVKQPALLAALPIAVIGSGWASWHGRDVLRFLPRLLLVLGGVLGVFAGVSMLTGLGFGWLGAVGVPGMIVTMAPFSLAGWALQRAFEALGLAEAARITPAFATTVSFVAAFGLMAFVGLRYLRTRPITFLAWAYLAYAIFGPALHSWYLLWGAVFLPLARTSARTLRTAAIVTSVLLVYGAGNLAWRNDAVALALAAVAAALVWLVLRRFSRRAPEGARLDSTVPVGSPHEAATVPQAGRQETA</sequence>
<keyword evidence="2" id="KW-0328">Glycosyltransferase</keyword>
<comment type="caution">
    <text evidence="10">The sequence shown here is derived from an EMBL/GenBank/DDBJ whole genome shotgun (WGS) entry which is preliminary data.</text>
</comment>
<feature type="transmembrane region" description="Helical" evidence="9">
    <location>
        <begin position="65"/>
        <end position="85"/>
    </location>
</feature>
<feature type="transmembrane region" description="Helical" evidence="9">
    <location>
        <begin position="97"/>
        <end position="115"/>
    </location>
</feature>
<keyword evidence="5 9" id="KW-1133">Transmembrane helix</keyword>
<evidence type="ECO:0000256" key="3">
    <source>
        <dbReference type="ARBA" id="ARBA00022679"/>
    </source>
</evidence>
<dbReference type="EMBL" id="SDMQ01000009">
    <property type="protein sequence ID" value="TBT84029.1"/>
    <property type="molecule type" value="Genomic_DNA"/>
</dbReference>
<feature type="transmembrane region" description="Helical" evidence="9">
    <location>
        <begin position="239"/>
        <end position="268"/>
    </location>
</feature>
<evidence type="ECO:0000256" key="9">
    <source>
        <dbReference type="SAM" id="Phobius"/>
    </source>
</evidence>
<dbReference type="InterPro" id="IPR049829">
    <property type="entry name" value="MptA/B-like"/>
</dbReference>
<feature type="transmembrane region" description="Helical" evidence="9">
    <location>
        <begin position="27"/>
        <end position="45"/>
    </location>
</feature>
<dbReference type="GO" id="GO:0016020">
    <property type="term" value="C:membrane"/>
    <property type="evidence" value="ECO:0007669"/>
    <property type="project" value="UniProtKB-SubCell"/>
</dbReference>
<dbReference type="Pfam" id="PF26314">
    <property type="entry name" value="MptA_B_family"/>
    <property type="match status" value="1"/>
</dbReference>
<feature type="transmembrane region" description="Helical" evidence="9">
    <location>
        <begin position="434"/>
        <end position="452"/>
    </location>
</feature>
<comment type="similarity">
    <text evidence="7">Belongs to the MptA/B family.</text>
</comment>
<name>A0A4Q9KCL5_9ACTN</name>
<dbReference type="OrthoDB" id="5242303at2"/>
<evidence type="ECO:0000256" key="5">
    <source>
        <dbReference type="ARBA" id="ARBA00022989"/>
    </source>
</evidence>
<dbReference type="NCBIfam" id="NF038066">
    <property type="entry name" value="MptB"/>
    <property type="match status" value="1"/>
</dbReference>
<evidence type="ECO:0000256" key="7">
    <source>
        <dbReference type="ARBA" id="ARBA00043987"/>
    </source>
</evidence>
<feature type="region of interest" description="Disordered" evidence="8">
    <location>
        <begin position="487"/>
        <end position="512"/>
    </location>
</feature>
<evidence type="ECO:0000256" key="4">
    <source>
        <dbReference type="ARBA" id="ARBA00022692"/>
    </source>
</evidence>
<evidence type="ECO:0000256" key="1">
    <source>
        <dbReference type="ARBA" id="ARBA00004141"/>
    </source>
</evidence>
<gene>
    <name evidence="10" type="ORF">ET989_10220</name>
</gene>
<feature type="transmembrane region" description="Helical" evidence="9">
    <location>
        <begin position="327"/>
        <end position="350"/>
    </location>
</feature>
<dbReference type="Proteomes" id="UP000292373">
    <property type="component" value="Unassembled WGS sequence"/>
</dbReference>
<comment type="subcellular location">
    <subcellularLocation>
        <location evidence="1">Membrane</location>
        <topology evidence="1">Multi-pass membrane protein</topology>
    </subcellularLocation>
</comment>
<proteinExistence type="inferred from homology"/>
<feature type="transmembrane region" description="Helical" evidence="9">
    <location>
        <begin position="303"/>
        <end position="321"/>
    </location>
</feature>
<feature type="transmembrane region" description="Helical" evidence="9">
    <location>
        <begin position="458"/>
        <end position="475"/>
    </location>
</feature>
<keyword evidence="3" id="KW-0808">Transferase</keyword>
<feature type="transmembrane region" description="Helical" evidence="9">
    <location>
        <begin position="190"/>
        <end position="207"/>
    </location>
</feature>
<keyword evidence="6 9" id="KW-0472">Membrane</keyword>
<evidence type="ECO:0000313" key="11">
    <source>
        <dbReference type="Proteomes" id="UP000292373"/>
    </source>
</evidence>
<feature type="transmembrane region" description="Helical" evidence="9">
    <location>
        <begin position="274"/>
        <end position="291"/>
    </location>
</feature>
<feature type="transmembrane region" description="Helical" evidence="9">
    <location>
        <begin position="362"/>
        <end position="387"/>
    </location>
</feature>
<reference evidence="10 11" key="1">
    <citation type="submission" date="2019-01" db="EMBL/GenBank/DDBJ databases">
        <title>Lactibacter flavus gen. nov., sp. nov., a novel bacterium of the family Propionibacteriaceae isolated from raw milk and dairy products.</title>
        <authorList>
            <person name="Huptas C."/>
            <person name="Wenning M."/>
            <person name="Breitenwieser F."/>
            <person name="Doll E."/>
            <person name="Von Neubeck M."/>
            <person name="Busse H.-J."/>
            <person name="Scherer S."/>
        </authorList>
    </citation>
    <scope>NUCLEOTIDE SEQUENCE [LARGE SCALE GENOMIC DNA]</scope>
    <source>
        <strain evidence="10 11">KCTC 33808</strain>
    </source>
</reference>
<keyword evidence="4 9" id="KW-0812">Transmembrane</keyword>
<keyword evidence="11" id="KW-1185">Reference proteome</keyword>
<evidence type="ECO:0000313" key="10">
    <source>
        <dbReference type="EMBL" id="TBT84029.1"/>
    </source>
</evidence>
<evidence type="ECO:0000256" key="2">
    <source>
        <dbReference type="ARBA" id="ARBA00022676"/>
    </source>
</evidence>
<evidence type="ECO:0000256" key="8">
    <source>
        <dbReference type="SAM" id="MobiDB-lite"/>
    </source>
</evidence>
<evidence type="ECO:0008006" key="12">
    <source>
        <dbReference type="Google" id="ProtNLM"/>
    </source>
</evidence>